<dbReference type="Pfam" id="PF00072">
    <property type="entry name" value="Response_reg"/>
    <property type="match status" value="1"/>
</dbReference>
<keyword evidence="1 5" id="KW-0597">Phosphoprotein</keyword>
<dbReference type="PROSITE" id="PS50110">
    <property type="entry name" value="RESPONSE_REGULATORY"/>
    <property type="match status" value="1"/>
</dbReference>
<evidence type="ECO:0000313" key="8">
    <source>
        <dbReference type="Proteomes" id="UP000295008"/>
    </source>
</evidence>
<dbReference type="GO" id="GO:0000160">
    <property type="term" value="P:phosphorelay signal transduction system"/>
    <property type="evidence" value="ECO:0007669"/>
    <property type="project" value="InterPro"/>
</dbReference>
<dbReference type="SUPFAM" id="SSF46894">
    <property type="entry name" value="C-terminal effector domain of the bipartite response regulators"/>
    <property type="match status" value="1"/>
</dbReference>
<comment type="caution">
    <text evidence="7">The sequence shown here is derived from an EMBL/GenBank/DDBJ whole genome shotgun (WGS) entry which is preliminary data.</text>
</comment>
<name>A0A4R1S4I2_HYDET</name>
<dbReference type="InterPro" id="IPR016032">
    <property type="entry name" value="Sig_transdc_resp-reg_C-effctor"/>
</dbReference>
<evidence type="ECO:0000256" key="3">
    <source>
        <dbReference type="ARBA" id="ARBA00023125"/>
    </source>
</evidence>
<dbReference type="Proteomes" id="UP000295008">
    <property type="component" value="Unassembled WGS sequence"/>
</dbReference>
<reference evidence="7 8" key="1">
    <citation type="submission" date="2019-03" db="EMBL/GenBank/DDBJ databases">
        <title>Genomic Encyclopedia of Type Strains, Phase IV (KMG-IV): sequencing the most valuable type-strain genomes for metagenomic binning, comparative biology and taxonomic classification.</title>
        <authorList>
            <person name="Goeker M."/>
        </authorList>
    </citation>
    <scope>NUCLEOTIDE SEQUENCE [LARGE SCALE GENOMIC DNA]</scope>
    <source>
        <strain evidence="7 8">LX-B</strain>
    </source>
</reference>
<dbReference type="EMBL" id="SLUN01000004">
    <property type="protein sequence ID" value="TCL74166.1"/>
    <property type="molecule type" value="Genomic_DNA"/>
</dbReference>
<dbReference type="GO" id="GO:0003677">
    <property type="term" value="F:DNA binding"/>
    <property type="evidence" value="ECO:0007669"/>
    <property type="project" value="UniProtKB-KW"/>
</dbReference>
<protein>
    <submittedName>
        <fullName evidence="7">Two-component system vancomycin resistance associated response regulator VraR</fullName>
    </submittedName>
</protein>
<dbReference type="RefSeq" id="WP_132013157.1">
    <property type="nucleotide sequence ID" value="NZ_SLUN01000004.1"/>
</dbReference>
<dbReference type="InterPro" id="IPR039420">
    <property type="entry name" value="WalR-like"/>
</dbReference>
<evidence type="ECO:0000259" key="6">
    <source>
        <dbReference type="PROSITE" id="PS50110"/>
    </source>
</evidence>
<evidence type="ECO:0000256" key="1">
    <source>
        <dbReference type="ARBA" id="ARBA00022553"/>
    </source>
</evidence>
<dbReference type="PANTHER" id="PTHR43214">
    <property type="entry name" value="TWO-COMPONENT RESPONSE REGULATOR"/>
    <property type="match status" value="1"/>
</dbReference>
<dbReference type="SMART" id="SM00448">
    <property type="entry name" value="REC"/>
    <property type="match status" value="1"/>
</dbReference>
<evidence type="ECO:0000256" key="2">
    <source>
        <dbReference type="ARBA" id="ARBA00023015"/>
    </source>
</evidence>
<dbReference type="SUPFAM" id="SSF52172">
    <property type="entry name" value="CheY-like"/>
    <property type="match status" value="1"/>
</dbReference>
<dbReference type="InterPro" id="IPR011006">
    <property type="entry name" value="CheY-like_superfamily"/>
</dbReference>
<evidence type="ECO:0000313" key="7">
    <source>
        <dbReference type="EMBL" id="TCL74166.1"/>
    </source>
</evidence>
<dbReference type="CDD" id="cd17535">
    <property type="entry name" value="REC_NarL-like"/>
    <property type="match status" value="1"/>
</dbReference>
<dbReference type="Gene3D" id="3.40.50.2300">
    <property type="match status" value="1"/>
</dbReference>
<keyword evidence="4" id="KW-0804">Transcription</keyword>
<feature type="modified residue" description="4-aspartylphosphate" evidence="5">
    <location>
        <position position="56"/>
    </location>
</feature>
<organism evidence="7 8">
    <name type="scientific">Hydrogenispora ethanolica</name>
    <dbReference type="NCBI Taxonomy" id="1082276"/>
    <lineage>
        <taxon>Bacteria</taxon>
        <taxon>Bacillati</taxon>
        <taxon>Bacillota</taxon>
        <taxon>Hydrogenispora</taxon>
    </lineage>
</organism>
<dbReference type="InterPro" id="IPR000792">
    <property type="entry name" value="Tscrpt_reg_LuxR_C"/>
</dbReference>
<evidence type="ECO:0000256" key="5">
    <source>
        <dbReference type="PROSITE-ProRule" id="PRU00169"/>
    </source>
</evidence>
<feature type="domain" description="Response regulatory" evidence="6">
    <location>
        <begin position="5"/>
        <end position="122"/>
    </location>
</feature>
<keyword evidence="8" id="KW-1185">Reference proteome</keyword>
<dbReference type="InterPro" id="IPR001789">
    <property type="entry name" value="Sig_transdc_resp-reg_receiver"/>
</dbReference>
<proteinExistence type="predicted"/>
<keyword evidence="3" id="KW-0238">DNA-binding</keyword>
<evidence type="ECO:0000256" key="4">
    <source>
        <dbReference type="ARBA" id="ARBA00023163"/>
    </source>
</evidence>
<keyword evidence="2" id="KW-0805">Transcription regulation</keyword>
<sequence>MSVIRVVVAEDMAVLREYFTGIINENEDMKVVGEAGRGEEVFAILETVEADVLLTDIEMAERFDGIRTAEILRRIYPQLRVVFLTVHEDNETIFGAYEAGAIDYVFKTAPAEEIVESIRLAHQNRSPIRPEVADKIRSEFSRIRKNESDIINAVNIMSLFSQSEREIIKLLIEQRKIREIARIRCVEVSTIKSQIGIILRKCNMKRTKNLVQLIESLNLQNYFKLR</sequence>
<dbReference type="AlphaFoldDB" id="A0A4R1S4I2"/>
<dbReference type="OrthoDB" id="9779069at2"/>
<gene>
    <name evidence="7" type="ORF">EDC14_1004102</name>
</gene>
<dbReference type="GO" id="GO:0006355">
    <property type="term" value="P:regulation of DNA-templated transcription"/>
    <property type="evidence" value="ECO:0007669"/>
    <property type="project" value="InterPro"/>
</dbReference>
<dbReference type="SMART" id="SM00421">
    <property type="entry name" value="HTH_LUXR"/>
    <property type="match status" value="1"/>
</dbReference>
<accession>A0A4R1S4I2</accession>
<dbReference type="InterPro" id="IPR058245">
    <property type="entry name" value="NreC/VraR/RcsB-like_REC"/>
</dbReference>